<evidence type="ECO:0000313" key="3">
    <source>
        <dbReference type="Proteomes" id="UP000626242"/>
    </source>
</evidence>
<feature type="chain" id="PRO_5045125485" description="Lipoprotein" evidence="1">
    <location>
        <begin position="23"/>
        <end position="187"/>
    </location>
</feature>
<evidence type="ECO:0000313" key="2">
    <source>
        <dbReference type="EMBL" id="MBD8019167.1"/>
    </source>
</evidence>
<keyword evidence="3" id="KW-1185">Reference proteome</keyword>
<evidence type="ECO:0008006" key="4">
    <source>
        <dbReference type="Google" id="ProtNLM"/>
    </source>
</evidence>
<dbReference type="PROSITE" id="PS51257">
    <property type="entry name" value="PROKAR_LIPOPROTEIN"/>
    <property type="match status" value="1"/>
</dbReference>
<name>A0ABR8WQK8_9FLAO</name>
<accession>A0ABR8WQK8</accession>
<keyword evidence="1" id="KW-0732">Signal</keyword>
<dbReference type="EMBL" id="JACSPS010000025">
    <property type="protein sequence ID" value="MBD8019167.1"/>
    <property type="molecule type" value="Genomic_DNA"/>
</dbReference>
<proteinExistence type="predicted"/>
<protein>
    <recommendedName>
        <fullName evidence="4">Lipoprotein</fullName>
    </recommendedName>
</protein>
<reference evidence="2 3" key="1">
    <citation type="submission" date="2020-08" db="EMBL/GenBank/DDBJ databases">
        <title>A Genomic Blueprint of the Chicken Gut Microbiome.</title>
        <authorList>
            <person name="Gilroy R."/>
            <person name="Ravi A."/>
            <person name="Getino M."/>
            <person name="Pursley I."/>
            <person name="Horton D.L."/>
            <person name="Alikhan N.-F."/>
            <person name="Baker D."/>
            <person name="Gharbi K."/>
            <person name="Hall N."/>
            <person name="Watson M."/>
            <person name="Adriaenssens E.M."/>
            <person name="Foster-Nyarko E."/>
            <person name="Jarju S."/>
            <person name="Secka A."/>
            <person name="Antonio M."/>
            <person name="Oren A."/>
            <person name="Chaudhuri R."/>
            <person name="La Ragione R.M."/>
            <person name="Hildebrand F."/>
            <person name="Pallen M.J."/>
        </authorList>
    </citation>
    <scope>NUCLEOTIDE SEQUENCE [LARGE SCALE GENOMIC DNA]</scope>
    <source>
        <strain evidence="2 3">Sa1CVA4</strain>
    </source>
</reference>
<sequence>MKIKCIFFIPLILLALISCVNKNENLKVDKKEIKSIISAVIKSEMIDDKISKGYVLNKLEKSQIILPQESDTIYEYPRTVQIETLKKYLKITNKTDLIFVISQNKNPTSFFINLKDSELITFFDIEQIENYETFYIITIPILNSGGNLAYVESNYYCGRLCGGGKAIILTKESGIWKIKEKFGTWIS</sequence>
<dbReference type="Proteomes" id="UP000626242">
    <property type="component" value="Unassembled WGS sequence"/>
</dbReference>
<evidence type="ECO:0000256" key="1">
    <source>
        <dbReference type="SAM" id="SignalP"/>
    </source>
</evidence>
<feature type="signal peptide" evidence="1">
    <location>
        <begin position="1"/>
        <end position="22"/>
    </location>
</feature>
<comment type="caution">
    <text evidence="2">The sequence shown here is derived from an EMBL/GenBank/DDBJ whole genome shotgun (WGS) entry which is preliminary data.</text>
</comment>
<organism evidence="2 3">
    <name type="scientific">Kaistella pullorum</name>
    <dbReference type="NCBI Taxonomy" id="2763074"/>
    <lineage>
        <taxon>Bacteria</taxon>
        <taxon>Pseudomonadati</taxon>
        <taxon>Bacteroidota</taxon>
        <taxon>Flavobacteriia</taxon>
        <taxon>Flavobacteriales</taxon>
        <taxon>Weeksellaceae</taxon>
        <taxon>Chryseobacterium group</taxon>
        <taxon>Kaistella</taxon>
    </lineage>
</organism>
<gene>
    <name evidence="2" type="ORF">H9628_11880</name>
</gene>